<evidence type="ECO:0000313" key="2">
    <source>
        <dbReference type="Proteomes" id="UP001152320"/>
    </source>
</evidence>
<proteinExistence type="predicted"/>
<protein>
    <submittedName>
        <fullName evidence="1">Transport and Golgi organization protein 2-like</fullName>
    </submittedName>
</protein>
<accession>A0A9Q1HGC6</accession>
<dbReference type="OrthoDB" id="191601at2759"/>
<keyword evidence="2" id="KW-1185">Reference proteome</keyword>
<dbReference type="PANTHER" id="PTHR17985">
    <property type="entry name" value="SER/THR-RICH PROTEIN T10 IN DGCR REGION"/>
    <property type="match status" value="1"/>
</dbReference>
<name>A0A9Q1HGC6_HOLLE</name>
<dbReference type="GO" id="GO:0009306">
    <property type="term" value="P:protein secretion"/>
    <property type="evidence" value="ECO:0007669"/>
    <property type="project" value="TreeGrafter"/>
</dbReference>
<dbReference type="Pfam" id="PF05742">
    <property type="entry name" value="TANGO2"/>
    <property type="match status" value="1"/>
</dbReference>
<sequence>MCVTAFYFNSNASPGSFKFVLVFNRDECYSRPTQPASFWQDTDIIAGRDLEVGKEGGTWLGVNKNGKVAFLLNIFNVQGPNPQAKGRGSLVSNFLVGDKSPEEYLQEVSKDGDLYNPFKLTCIDLSKNGEAGYYSNKITETPCRLEAGFHGCSNSGLKKPWPKASYVKSHLEELVTSYSTAEEDKLIEKLFEVFSNDSRIDGHEFDLPANITLETSAEVFQEVLPHLIMVKTPFYGTRSTTVVAVKDNNEAIFVEKYLEEPIVASNYQWKTKQYRFTMGLEICAL</sequence>
<organism evidence="1 2">
    <name type="scientific">Holothuria leucospilota</name>
    <name type="common">Black long sea cucumber</name>
    <name type="synonym">Mertensiothuria leucospilota</name>
    <dbReference type="NCBI Taxonomy" id="206669"/>
    <lineage>
        <taxon>Eukaryota</taxon>
        <taxon>Metazoa</taxon>
        <taxon>Echinodermata</taxon>
        <taxon>Eleutherozoa</taxon>
        <taxon>Echinozoa</taxon>
        <taxon>Holothuroidea</taxon>
        <taxon>Aspidochirotacea</taxon>
        <taxon>Aspidochirotida</taxon>
        <taxon>Holothuriidae</taxon>
        <taxon>Holothuria</taxon>
    </lineage>
</organism>
<dbReference type="GO" id="GO:0007030">
    <property type="term" value="P:Golgi organization"/>
    <property type="evidence" value="ECO:0007669"/>
    <property type="project" value="TreeGrafter"/>
</dbReference>
<evidence type="ECO:0000313" key="1">
    <source>
        <dbReference type="EMBL" id="KAJ8043996.1"/>
    </source>
</evidence>
<dbReference type="EMBL" id="JAIZAY010000004">
    <property type="protein sequence ID" value="KAJ8043996.1"/>
    <property type="molecule type" value="Genomic_DNA"/>
</dbReference>
<gene>
    <name evidence="1" type="ORF">HOLleu_11330</name>
</gene>
<dbReference type="InterPro" id="IPR008551">
    <property type="entry name" value="TANGO2"/>
</dbReference>
<reference evidence="1" key="1">
    <citation type="submission" date="2021-10" db="EMBL/GenBank/DDBJ databases">
        <title>Tropical sea cucumber genome reveals ecological adaptation and Cuvierian tubules defense mechanism.</title>
        <authorList>
            <person name="Chen T."/>
        </authorList>
    </citation>
    <scope>NUCLEOTIDE SEQUENCE</scope>
    <source>
        <strain evidence="1">Nanhai2018</strain>
        <tissue evidence="1">Muscle</tissue>
    </source>
</reference>
<dbReference type="GO" id="GO:0005794">
    <property type="term" value="C:Golgi apparatus"/>
    <property type="evidence" value="ECO:0007669"/>
    <property type="project" value="TreeGrafter"/>
</dbReference>
<dbReference type="PANTHER" id="PTHR17985:SF8">
    <property type="entry name" value="TRANSPORT AND GOLGI ORGANIZATION PROTEIN 2 HOMOLOG"/>
    <property type="match status" value="1"/>
</dbReference>
<dbReference type="AlphaFoldDB" id="A0A9Q1HGC6"/>
<comment type="caution">
    <text evidence="1">The sequence shown here is derived from an EMBL/GenBank/DDBJ whole genome shotgun (WGS) entry which is preliminary data.</text>
</comment>
<dbReference type="Proteomes" id="UP001152320">
    <property type="component" value="Chromosome 4"/>
</dbReference>